<dbReference type="PROSITE" id="PS50033">
    <property type="entry name" value="UBX"/>
    <property type="match status" value="1"/>
</dbReference>
<dbReference type="PANTHER" id="PTHR46467:SF1">
    <property type="entry name" value="TETHER CONTAINING UBX DOMAIN FOR GLUT4"/>
    <property type="match status" value="1"/>
</dbReference>
<organism evidence="3 4">
    <name type="scientific">Rhizoclosmatium globosum</name>
    <dbReference type="NCBI Taxonomy" id="329046"/>
    <lineage>
        <taxon>Eukaryota</taxon>
        <taxon>Fungi</taxon>
        <taxon>Fungi incertae sedis</taxon>
        <taxon>Chytridiomycota</taxon>
        <taxon>Chytridiomycota incertae sedis</taxon>
        <taxon>Chytridiomycetes</taxon>
        <taxon>Chytridiales</taxon>
        <taxon>Chytriomycetaceae</taxon>
        <taxon>Rhizoclosmatium</taxon>
    </lineage>
</organism>
<evidence type="ECO:0000259" key="2">
    <source>
        <dbReference type="PROSITE" id="PS50033"/>
    </source>
</evidence>
<reference evidence="3 4" key="1">
    <citation type="submission" date="2016-07" db="EMBL/GenBank/DDBJ databases">
        <title>Pervasive Adenine N6-methylation of Active Genes in Fungi.</title>
        <authorList>
            <consortium name="DOE Joint Genome Institute"/>
            <person name="Mondo S.J."/>
            <person name="Dannebaum R.O."/>
            <person name="Kuo R.C."/>
            <person name="Labutti K."/>
            <person name="Haridas S."/>
            <person name="Kuo A."/>
            <person name="Salamov A."/>
            <person name="Ahrendt S.R."/>
            <person name="Lipzen A."/>
            <person name="Sullivan W."/>
            <person name="Andreopoulos W.B."/>
            <person name="Clum A."/>
            <person name="Lindquist E."/>
            <person name="Daum C."/>
            <person name="Ramamoorthy G.K."/>
            <person name="Gryganskyi A."/>
            <person name="Culley D."/>
            <person name="Magnuson J.K."/>
            <person name="James T.Y."/>
            <person name="O'Malley M.A."/>
            <person name="Stajich J.E."/>
            <person name="Spatafora J.W."/>
            <person name="Visel A."/>
            <person name="Grigoriev I.V."/>
        </authorList>
    </citation>
    <scope>NUCLEOTIDE SEQUENCE [LARGE SCALE GENOMIC DNA]</scope>
    <source>
        <strain evidence="3 4">JEL800</strain>
    </source>
</reference>
<evidence type="ECO:0000256" key="1">
    <source>
        <dbReference type="SAM" id="MobiDB-lite"/>
    </source>
</evidence>
<evidence type="ECO:0000313" key="3">
    <source>
        <dbReference type="EMBL" id="ORY46986.1"/>
    </source>
</evidence>
<proteinExistence type="predicted"/>
<dbReference type="CDD" id="cd16118">
    <property type="entry name" value="UBX2_UBXN9"/>
    <property type="match status" value="1"/>
</dbReference>
<dbReference type="Pfam" id="PF00789">
    <property type="entry name" value="UBX"/>
    <property type="match status" value="1"/>
</dbReference>
<dbReference type="GO" id="GO:0005634">
    <property type="term" value="C:nucleus"/>
    <property type="evidence" value="ECO:0007669"/>
    <property type="project" value="TreeGrafter"/>
</dbReference>
<dbReference type="Pfam" id="PF11470">
    <property type="entry name" value="TUG-UBL1"/>
    <property type="match status" value="1"/>
</dbReference>
<protein>
    <recommendedName>
        <fullName evidence="2">UBX domain-containing protein</fullName>
    </recommendedName>
</protein>
<comment type="caution">
    <text evidence="3">The sequence shown here is derived from an EMBL/GenBank/DDBJ whole genome shotgun (WGS) entry which is preliminary data.</text>
</comment>
<dbReference type="InterPro" id="IPR021569">
    <property type="entry name" value="TUG-UBL1"/>
</dbReference>
<dbReference type="InterPro" id="IPR029071">
    <property type="entry name" value="Ubiquitin-like_domsf"/>
</dbReference>
<dbReference type="STRING" id="329046.A0A1Y2CJ70"/>
<dbReference type="GO" id="GO:0005737">
    <property type="term" value="C:cytoplasm"/>
    <property type="evidence" value="ECO:0007669"/>
    <property type="project" value="TreeGrafter"/>
</dbReference>
<feature type="compositionally biased region" description="Low complexity" evidence="1">
    <location>
        <begin position="77"/>
        <end position="110"/>
    </location>
</feature>
<dbReference type="SUPFAM" id="SSF54236">
    <property type="entry name" value="Ubiquitin-like"/>
    <property type="match status" value="2"/>
</dbReference>
<dbReference type="EMBL" id="MCGO01000015">
    <property type="protein sequence ID" value="ORY46986.1"/>
    <property type="molecule type" value="Genomic_DNA"/>
</dbReference>
<feature type="region of interest" description="Disordered" evidence="1">
    <location>
        <begin position="76"/>
        <end position="110"/>
    </location>
</feature>
<dbReference type="CDD" id="cd16105">
    <property type="entry name" value="Ubl_ASPSCR1_like"/>
    <property type="match status" value="1"/>
</dbReference>
<accession>A0A1Y2CJ70</accession>
<feature type="domain" description="UBX" evidence="2">
    <location>
        <begin position="386"/>
        <end position="463"/>
    </location>
</feature>
<dbReference type="OrthoDB" id="440781at2759"/>
<keyword evidence="4" id="KW-1185">Reference proteome</keyword>
<gene>
    <name evidence="3" type="ORF">BCR33DRAFT_783423</name>
</gene>
<dbReference type="GO" id="GO:0006886">
    <property type="term" value="P:intracellular protein transport"/>
    <property type="evidence" value="ECO:0007669"/>
    <property type="project" value="TreeGrafter"/>
</dbReference>
<sequence>MASQFTIEVEGTFPLKKFVIKTTPAMALNDVLKTAVEKAGANANSTYILKHGKTVLDLSLSVRFANLPAGAKLSLCPSSTSASTPTSSSKPPTAPSTSKQTLFPSTLQPQQTTPQTTQAAFITIALQIQEGPRIIQKFPPQTTLWQLLKHTETTDPACPPLTRHLLPPPTTPTTSNLPKPLQAISDASKKLMQSQQPLVYAFPLLILSNKEYGSFQLLKETTLESVGLRGGGNALVRLLWKVDGSVGWEDVKSEVEAVWEPVSVVAAPTPSARPPPVTVVQKEETAAAAMEVDAPQKTEVESVKKIEDETVELASGEFDRTIKVFAAPPADIDGPMNIQLPDTFFQLSPTELKLAYLSSKSKSKALTDAPLMTKSMRDREDQLRQKKWPKTMIRIRFPDRTTVQAAFLSTEPVSAVYALMREVLNTPERAFTLYTTPPLLNLAGKKELTFWKAGLAPATLIYFKWDDGGDVVGVLKGEWQTKMEEFPVPPPVEVRNVPEISPSADSQDVDMDGGVDAAIPAREEYRQSEAMPEKKVPKWFKIGKK</sequence>
<dbReference type="GO" id="GO:0012506">
    <property type="term" value="C:vesicle membrane"/>
    <property type="evidence" value="ECO:0007669"/>
    <property type="project" value="TreeGrafter"/>
</dbReference>
<dbReference type="Gene3D" id="3.10.20.90">
    <property type="entry name" value="Phosphatidylinositol 3-kinase Catalytic Subunit, Chain A, domain 1"/>
    <property type="match status" value="2"/>
</dbReference>
<dbReference type="InterPro" id="IPR001012">
    <property type="entry name" value="UBX_dom"/>
</dbReference>
<evidence type="ECO:0000313" key="4">
    <source>
        <dbReference type="Proteomes" id="UP000193642"/>
    </source>
</evidence>
<dbReference type="AlphaFoldDB" id="A0A1Y2CJ70"/>
<name>A0A1Y2CJ70_9FUNG</name>
<dbReference type="Proteomes" id="UP000193642">
    <property type="component" value="Unassembled WGS sequence"/>
</dbReference>
<dbReference type="PANTHER" id="PTHR46467">
    <property type="entry name" value="TETHER CONTAINING UBX DOMAIN FOR GLUT4"/>
    <property type="match status" value="1"/>
</dbReference>